<dbReference type="RefSeq" id="WP_176849798.1">
    <property type="nucleotide sequence ID" value="NZ_FMZX01000028.1"/>
</dbReference>
<dbReference type="InterPro" id="IPR035965">
    <property type="entry name" value="PAS-like_dom_sf"/>
</dbReference>
<dbReference type="SMART" id="SM00387">
    <property type="entry name" value="HATPase_c"/>
    <property type="match status" value="1"/>
</dbReference>
<dbReference type="PROSITE" id="PS50112">
    <property type="entry name" value="PAS"/>
    <property type="match status" value="1"/>
</dbReference>
<evidence type="ECO:0000256" key="4">
    <source>
        <dbReference type="PROSITE-ProRule" id="PRU00244"/>
    </source>
</evidence>
<dbReference type="InterPro" id="IPR005330">
    <property type="entry name" value="MHYT_dom"/>
</dbReference>
<dbReference type="PANTHER" id="PTHR43065:SF49">
    <property type="entry name" value="HISTIDINE KINASE"/>
    <property type="match status" value="1"/>
</dbReference>
<dbReference type="InterPro" id="IPR036890">
    <property type="entry name" value="HATPase_C_sf"/>
</dbReference>
<dbReference type="InterPro" id="IPR000700">
    <property type="entry name" value="PAS-assoc_C"/>
</dbReference>
<feature type="transmembrane region" description="Helical" evidence="4">
    <location>
        <begin position="43"/>
        <end position="68"/>
    </location>
</feature>
<accession>A0A1G7BYC4</accession>
<keyword evidence="10" id="KW-1185">Reference proteome</keyword>
<protein>
    <recommendedName>
        <fullName evidence="2">histidine kinase</fullName>
        <ecNumber evidence="2">2.7.13.3</ecNumber>
    </recommendedName>
</protein>
<dbReference type="Gene3D" id="3.30.450.20">
    <property type="entry name" value="PAS domain"/>
    <property type="match status" value="1"/>
</dbReference>
<dbReference type="InterPro" id="IPR036097">
    <property type="entry name" value="HisK_dim/P_sf"/>
</dbReference>
<feature type="transmembrane region" description="Helical" evidence="4">
    <location>
        <begin position="211"/>
        <end position="237"/>
    </location>
</feature>
<dbReference type="STRING" id="938405.SAMN02927895_05535"/>
<dbReference type="CDD" id="cd00082">
    <property type="entry name" value="HisKA"/>
    <property type="match status" value="1"/>
</dbReference>
<dbReference type="SUPFAM" id="SSF55874">
    <property type="entry name" value="ATPase domain of HSP90 chaperone/DNA topoisomerase II/histidine kinase"/>
    <property type="match status" value="1"/>
</dbReference>
<dbReference type="InterPro" id="IPR005467">
    <property type="entry name" value="His_kinase_dom"/>
</dbReference>
<dbReference type="EMBL" id="FMZX01000028">
    <property type="protein sequence ID" value="SDE32042.1"/>
    <property type="molecule type" value="Genomic_DNA"/>
</dbReference>
<evidence type="ECO:0000256" key="2">
    <source>
        <dbReference type="ARBA" id="ARBA00012438"/>
    </source>
</evidence>
<organism evidence="9 10">
    <name type="scientific">Belnapia rosea</name>
    <dbReference type="NCBI Taxonomy" id="938405"/>
    <lineage>
        <taxon>Bacteria</taxon>
        <taxon>Pseudomonadati</taxon>
        <taxon>Pseudomonadota</taxon>
        <taxon>Alphaproteobacteria</taxon>
        <taxon>Acetobacterales</taxon>
        <taxon>Roseomonadaceae</taxon>
        <taxon>Belnapia</taxon>
    </lineage>
</organism>
<keyword evidence="4" id="KW-1133">Transmembrane helix</keyword>
<feature type="domain" description="PAC" evidence="7">
    <location>
        <begin position="320"/>
        <end position="373"/>
    </location>
</feature>
<dbReference type="InterPro" id="IPR003594">
    <property type="entry name" value="HATPase_dom"/>
</dbReference>
<comment type="catalytic activity">
    <reaction evidence="1">
        <text>ATP + protein L-histidine = ADP + protein N-phospho-L-histidine.</text>
        <dbReference type="EC" id="2.7.13.3"/>
    </reaction>
</comment>
<feature type="domain" description="Histidine kinase" evidence="5">
    <location>
        <begin position="386"/>
        <end position="609"/>
    </location>
</feature>
<dbReference type="GO" id="GO:0000155">
    <property type="term" value="F:phosphorelay sensor kinase activity"/>
    <property type="evidence" value="ECO:0007669"/>
    <property type="project" value="InterPro"/>
</dbReference>
<feature type="transmembrane region" description="Helical" evidence="4">
    <location>
        <begin position="12"/>
        <end position="31"/>
    </location>
</feature>
<evidence type="ECO:0000259" key="8">
    <source>
        <dbReference type="PROSITE" id="PS50924"/>
    </source>
</evidence>
<dbReference type="Pfam" id="PF00512">
    <property type="entry name" value="HisKA"/>
    <property type="match status" value="1"/>
</dbReference>
<dbReference type="Pfam" id="PF08448">
    <property type="entry name" value="PAS_4"/>
    <property type="match status" value="1"/>
</dbReference>
<dbReference type="NCBIfam" id="TIGR00229">
    <property type="entry name" value="sensory_box"/>
    <property type="match status" value="1"/>
</dbReference>
<proteinExistence type="predicted"/>
<dbReference type="PRINTS" id="PR00344">
    <property type="entry name" value="BCTRLSENSOR"/>
</dbReference>
<reference evidence="9 10" key="1">
    <citation type="submission" date="2016-10" db="EMBL/GenBank/DDBJ databases">
        <authorList>
            <person name="de Groot N.N."/>
        </authorList>
    </citation>
    <scope>NUCLEOTIDE SEQUENCE [LARGE SCALE GENOMIC DNA]</scope>
    <source>
        <strain evidence="9 10">CPCC 100156</strain>
    </source>
</reference>
<evidence type="ECO:0000313" key="10">
    <source>
        <dbReference type="Proteomes" id="UP000198925"/>
    </source>
</evidence>
<feature type="transmembrane region" description="Helical" evidence="4">
    <location>
        <begin position="80"/>
        <end position="100"/>
    </location>
</feature>
<dbReference type="PROSITE" id="PS50113">
    <property type="entry name" value="PAC"/>
    <property type="match status" value="1"/>
</dbReference>
<name>A0A1G7BYC4_9PROT</name>
<dbReference type="Gene3D" id="3.30.565.10">
    <property type="entry name" value="Histidine kinase-like ATPase, C-terminal domain"/>
    <property type="match status" value="1"/>
</dbReference>
<evidence type="ECO:0000259" key="6">
    <source>
        <dbReference type="PROSITE" id="PS50112"/>
    </source>
</evidence>
<dbReference type="PANTHER" id="PTHR43065">
    <property type="entry name" value="SENSOR HISTIDINE KINASE"/>
    <property type="match status" value="1"/>
</dbReference>
<keyword evidence="3" id="KW-0597">Phosphoprotein</keyword>
<keyword evidence="4" id="KW-0472">Membrane</keyword>
<dbReference type="InterPro" id="IPR000014">
    <property type="entry name" value="PAS"/>
</dbReference>
<evidence type="ECO:0000256" key="1">
    <source>
        <dbReference type="ARBA" id="ARBA00000085"/>
    </source>
</evidence>
<evidence type="ECO:0000256" key="3">
    <source>
        <dbReference type="ARBA" id="ARBA00022553"/>
    </source>
</evidence>
<dbReference type="PROSITE" id="PS50109">
    <property type="entry name" value="HIS_KIN"/>
    <property type="match status" value="1"/>
</dbReference>
<dbReference type="AlphaFoldDB" id="A0A1G7BYC4"/>
<feature type="domain" description="MHYT" evidence="8">
    <location>
        <begin position="8"/>
        <end position="199"/>
    </location>
</feature>
<dbReference type="Gene3D" id="1.10.287.130">
    <property type="match status" value="1"/>
</dbReference>
<dbReference type="Pfam" id="PF02518">
    <property type="entry name" value="HATPase_c"/>
    <property type="match status" value="1"/>
</dbReference>
<dbReference type="PROSITE" id="PS50924">
    <property type="entry name" value="MHYT"/>
    <property type="match status" value="1"/>
</dbReference>
<feature type="transmembrane region" description="Helical" evidence="4">
    <location>
        <begin position="145"/>
        <end position="166"/>
    </location>
</feature>
<dbReference type="SMART" id="SM00388">
    <property type="entry name" value="HisKA"/>
    <property type="match status" value="1"/>
</dbReference>
<dbReference type="Proteomes" id="UP000198925">
    <property type="component" value="Unassembled WGS sequence"/>
</dbReference>
<evidence type="ECO:0000259" key="5">
    <source>
        <dbReference type="PROSITE" id="PS50109"/>
    </source>
</evidence>
<feature type="transmembrane region" description="Helical" evidence="4">
    <location>
        <begin position="112"/>
        <end position="133"/>
    </location>
</feature>
<evidence type="ECO:0000313" key="9">
    <source>
        <dbReference type="EMBL" id="SDE32042.1"/>
    </source>
</evidence>
<dbReference type="InterPro" id="IPR013656">
    <property type="entry name" value="PAS_4"/>
</dbReference>
<dbReference type="InterPro" id="IPR004358">
    <property type="entry name" value="Sig_transdc_His_kin-like_C"/>
</dbReference>
<feature type="transmembrane region" description="Helical" evidence="4">
    <location>
        <begin position="173"/>
        <end position="199"/>
    </location>
</feature>
<dbReference type="SUPFAM" id="SSF47384">
    <property type="entry name" value="Homodimeric domain of signal transducing histidine kinase"/>
    <property type="match status" value="1"/>
</dbReference>
<dbReference type="Pfam" id="PF03707">
    <property type="entry name" value="MHYT"/>
    <property type="match status" value="3"/>
</dbReference>
<dbReference type="GO" id="GO:0016020">
    <property type="term" value="C:membrane"/>
    <property type="evidence" value="ECO:0007669"/>
    <property type="project" value="UniProtKB-UniRule"/>
</dbReference>
<dbReference type="EC" id="2.7.13.3" evidence="2"/>
<dbReference type="InterPro" id="IPR003661">
    <property type="entry name" value="HisK_dim/P_dom"/>
</dbReference>
<feature type="domain" description="PAS" evidence="6">
    <location>
        <begin position="255"/>
        <end position="297"/>
    </location>
</feature>
<keyword evidence="4" id="KW-0812">Transmembrane</keyword>
<sequence>MHPLHSAHEPVLVAVSILIAILGSWTALDLFHRVRANRGPVRLWWLAGAAVATGGSIWSMHFVAMLAYDLGLPVRYEVRLTVVSLLLAIGATGVGYALVAGPAVIAPGRGRIACAALAMGLGICLMHYLGMAAMRMAAMPSYDPLLVAGSVAVAVGASALALFLALNDRAAPALALGALALGLAIAGMHYIAMAAVTFLPMEGPPARPAEIPAHALAIGIAACTLLLLAMALAAAMVDRRIEAMALREAEALRRSEERLRAVLERMPVGVVVTELLSGRVLLVNPEAERILGQRLDDAALDALAATGDALAGALRGGERLEREALLHRRADGVALHLELSAAPVEDRDGLAGLAIATLQDVTARVQAEQVLRRGQRLEAMGQLTGGVAHDFNNLLMVISGNLQLLIRRTGDEVLLRLARSAAEAVRRGSDITRRLLAFSREQPLRPETVDLAAMLPDVVETMLSRTLGGRIRIEVRIAPGVWPVLADLSELQVALLNLAINARDAMPDGGTLTIGAANVASDTLPERLRAGLVPGDYVALSLSDTGTGMPEDVLARAFEPFFTTKDVGRGSGLGLSQVYGFARQSGGTAQLSSRLGQGTRVTLWLPRARPSAAEAVPPGERVA</sequence>
<gene>
    <name evidence="9" type="ORF">SAMN04487779_102813</name>
</gene>
<dbReference type="SUPFAM" id="SSF55785">
    <property type="entry name" value="PYP-like sensor domain (PAS domain)"/>
    <property type="match status" value="1"/>
</dbReference>
<evidence type="ECO:0000259" key="7">
    <source>
        <dbReference type="PROSITE" id="PS50113"/>
    </source>
</evidence>